<dbReference type="CDD" id="cd04280">
    <property type="entry name" value="ZnMc_astacin_like"/>
    <property type="match status" value="1"/>
</dbReference>
<organism evidence="7 8">
    <name type="scientific">Argiope bruennichi</name>
    <name type="common">Wasp spider</name>
    <name type="synonym">Aranea bruennichi</name>
    <dbReference type="NCBI Taxonomy" id="94029"/>
    <lineage>
        <taxon>Eukaryota</taxon>
        <taxon>Metazoa</taxon>
        <taxon>Ecdysozoa</taxon>
        <taxon>Arthropoda</taxon>
        <taxon>Chelicerata</taxon>
        <taxon>Arachnida</taxon>
        <taxon>Araneae</taxon>
        <taxon>Araneomorphae</taxon>
        <taxon>Entelegynae</taxon>
        <taxon>Araneoidea</taxon>
        <taxon>Araneidae</taxon>
        <taxon>Argiope</taxon>
    </lineage>
</organism>
<keyword evidence="3 4" id="KW-0482">Metalloprotease</keyword>
<dbReference type="Pfam" id="PF01400">
    <property type="entry name" value="Astacin"/>
    <property type="match status" value="1"/>
</dbReference>
<dbReference type="PANTHER" id="PTHR10127">
    <property type="entry name" value="DISCOIDIN, CUB, EGF, LAMININ , AND ZINC METALLOPROTEASE DOMAIN CONTAINING"/>
    <property type="match status" value="1"/>
</dbReference>
<evidence type="ECO:0000256" key="1">
    <source>
        <dbReference type="ARBA" id="ARBA00011245"/>
    </source>
</evidence>
<dbReference type="InterPro" id="IPR024079">
    <property type="entry name" value="MetalloPept_cat_dom_sf"/>
</dbReference>
<keyword evidence="3 4" id="KW-0862">Zinc</keyword>
<gene>
    <name evidence="7" type="ORF">HNY73_023226</name>
</gene>
<keyword evidence="3 4" id="KW-0479">Metal-binding</keyword>
<evidence type="ECO:0000256" key="4">
    <source>
        <dbReference type="RuleBase" id="RU361183"/>
    </source>
</evidence>
<reference evidence="7" key="2">
    <citation type="submission" date="2020-06" db="EMBL/GenBank/DDBJ databases">
        <authorList>
            <person name="Sheffer M."/>
        </authorList>
    </citation>
    <scope>NUCLEOTIDE SEQUENCE</scope>
</reference>
<dbReference type="AlphaFoldDB" id="A0A8T0E473"/>
<evidence type="ECO:0000259" key="6">
    <source>
        <dbReference type="PROSITE" id="PS51864"/>
    </source>
</evidence>
<sequence>MIVLVGLLLLCSGESLHGLQYAPMENPDLFGGDMAGTDLNVDKNAISREDRLWPGGIVPYVQDPGLEETIKYMFLVDRAMDNYKKKTCIRFIPRTNEKDYIRLHPGQGCYSFVGRVGGPQIVSLGKGCGWQGTITHELGHAIGFYHEQNRSDRDDYLNIFWENIQSGQEDQFFKMSPLQNILLTPFDYDSIMLYGSLTFSKDKANRLRTMEGKDGRYLNDVNTKQLRTEPPLHETTAARSDTSEYKQRQDRALATIYYGIDEQYRTLISSTASKAWIILKEQFEHVSRASAIRLLDEFFFIKFIPDIDSIAVFIDGIREMVKRLKDVGHPLDDMFSDFQAIRTLPQEFQGIVQILYRWPDEDFKLDKIEVEFIAEENLLKQLKNDLSKLEFNDNSVSAYASSKFNKRNVSENCKPKPDG</sequence>
<keyword evidence="5" id="KW-0175">Coiled coil</keyword>
<feature type="chain" id="PRO_5035963598" description="Metalloendopeptidase" evidence="4">
    <location>
        <begin position="19"/>
        <end position="419"/>
    </location>
</feature>
<name>A0A8T0E473_ARGBR</name>
<dbReference type="EMBL" id="JABXBU010002231">
    <property type="protein sequence ID" value="KAF8765243.1"/>
    <property type="molecule type" value="Genomic_DNA"/>
</dbReference>
<dbReference type="GO" id="GO:0004222">
    <property type="term" value="F:metalloendopeptidase activity"/>
    <property type="evidence" value="ECO:0007669"/>
    <property type="project" value="UniProtKB-UniRule"/>
</dbReference>
<keyword evidence="8" id="KW-1185">Reference proteome</keyword>
<dbReference type="EC" id="3.4.24.-" evidence="4"/>
<feature type="binding site" evidence="3">
    <location>
        <position position="140"/>
    </location>
    <ligand>
        <name>Zn(2+)</name>
        <dbReference type="ChEBI" id="CHEBI:29105"/>
        <note>catalytic</note>
    </ligand>
</feature>
<reference evidence="7" key="1">
    <citation type="journal article" date="2020" name="bioRxiv">
        <title>Chromosome-level reference genome of the European wasp spider Argiope bruennichi: a resource for studies on range expansion and evolutionary adaptation.</title>
        <authorList>
            <person name="Sheffer M.M."/>
            <person name="Hoppe A."/>
            <person name="Krehenwinkel H."/>
            <person name="Uhl G."/>
            <person name="Kuss A.W."/>
            <person name="Jensen L."/>
            <person name="Jensen C."/>
            <person name="Gillespie R.G."/>
            <person name="Hoff K.J."/>
            <person name="Prost S."/>
        </authorList>
    </citation>
    <scope>NUCLEOTIDE SEQUENCE</scope>
</reference>
<dbReference type="GO" id="GO:0008270">
    <property type="term" value="F:zinc ion binding"/>
    <property type="evidence" value="ECO:0007669"/>
    <property type="project" value="UniProtKB-UniRule"/>
</dbReference>
<keyword evidence="3 4" id="KW-0645">Protease</keyword>
<comment type="caution">
    <text evidence="3">Lacks conserved residue(s) required for the propagation of feature annotation.</text>
</comment>
<feature type="binding site" evidence="3">
    <location>
        <position position="136"/>
    </location>
    <ligand>
        <name>Zn(2+)</name>
        <dbReference type="ChEBI" id="CHEBI:29105"/>
        <note>catalytic</note>
    </ligand>
</feature>
<dbReference type="PRINTS" id="PR00480">
    <property type="entry name" value="ASTACIN"/>
</dbReference>
<dbReference type="Gene3D" id="3.40.390.10">
    <property type="entry name" value="Collagenase (Catalytic Domain)"/>
    <property type="match status" value="1"/>
</dbReference>
<dbReference type="PROSITE" id="PS51864">
    <property type="entry name" value="ASTACIN"/>
    <property type="match status" value="1"/>
</dbReference>
<dbReference type="Pfam" id="PF14223">
    <property type="entry name" value="Retrotran_gag_2"/>
    <property type="match status" value="1"/>
</dbReference>
<feature type="domain" description="Peptidase M12A" evidence="6">
    <location>
        <begin position="44"/>
        <end position="269"/>
    </location>
</feature>
<dbReference type="InterPro" id="IPR001506">
    <property type="entry name" value="Peptidase_M12A"/>
</dbReference>
<feature type="coiled-coil region" evidence="5">
    <location>
        <begin position="365"/>
        <end position="392"/>
    </location>
</feature>
<feature type="signal peptide" evidence="4">
    <location>
        <begin position="1"/>
        <end position="18"/>
    </location>
</feature>
<evidence type="ECO:0000313" key="8">
    <source>
        <dbReference type="Proteomes" id="UP000807504"/>
    </source>
</evidence>
<evidence type="ECO:0000256" key="2">
    <source>
        <dbReference type="ARBA" id="ARBA00025529"/>
    </source>
</evidence>
<feature type="binding site" evidence="3">
    <location>
        <position position="146"/>
    </location>
    <ligand>
        <name>Zn(2+)</name>
        <dbReference type="ChEBI" id="CHEBI:29105"/>
        <note>catalytic</note>
    </ligand>
</feature>
<evidence type="ECO:0000256" key="3">
    <source>
        <dbReference type="PROSITE-ProRule" id="PRU01211"/>
    </source>
</evidence>
<feature type="active site" evidence="3">
    <location>
        <position position="137"/>
    </location>
</feature>
<keyword evidence="3 4" id="KW-0378">Hydrolase</keyword>
<accession>A0A8T0E473</accession>
<comment type="function">
    <text evidence="2">Zinc metalloprotease. Provoques deadhesion of endothelial cells from cell cultures, and also degradation of fibronectin, fibrinogen and gelatin in vitro. Its role in the venom is not fully understood but it might act as a spreading factor that facilitates diffusion of other venom toxins. Alternatively, it might be involved in the proteolytic processing of other venom toxins or it might play a role in extra-oral digestion of prey.</text>
</comment>
<comment type="cofactor">
    <cofactor evidence="3 4">
        <name>Zn(2+)</name>
        <dbReference type="ChEBI" id="CHEBI:29105"/>
    </cofactor>
    <text evidence="3 4">Binds 1 zinc ion per subunit.</text>
</comment>
<dbReference type="InterPro" id="IPR034035">
    <property type="entry name" value="Astacin-like_dom"/>
</dbReference>
<comment type="caution">
    <text evidence="7">The sequence shown here is derived from an EMBL/GenBank/DDBJ whole genome shotgun (WGS) entry which is preliminary data.</text>
</comment>
<keyword evidence="4" id="KW-0732">Signal</keyword>
<evidence type="ECO:0000256" key="5">
    <source>
        <dbReference type="SAM" id="Coils"/>
    </source>
</evidence>
<dbReference type="Proteomes" id="UP000807504">
    <property type="component" value="Unassembled WGS sequence"/>
</dbReference>
<protein>
    <recommendedName>
        <fullName evidence="4">Metalloendopeptidase</fullName>
        <ecNumber evidence="4">3.4.24.-</ecNumber>
    </recommendedName>
</protein>
<dbReference type="GO" id="GO:0006508">
    <property type="term" value="P:proteolysis"/>
    <property type="evidence" value="ECO:0007669"/>
    <property type="project" value="UniProtKB-KW"/>
</dbReference>
<proteinExistence type="predicted"/>
<dbReference type="PANTHER" id="PTHR10127:SF883">
    <property type="entry name" value="ZINC METALLOPROTEINASE NAS-8"/>
    <property type="match status" value="1"/>
</dbReference>
<dbReference type="InterPro" id="IPR006026">
    <property type="entry name" value="Peptidase_Metallo"/>
</dbReference>
<comment type="subunit">
    <text evidence="1">Monomer.</text>
</comment>
<dbReference type="SMART" id="SM00235">
    <property type="entry name" value="ZnMc"/>
    <property type="match status" value="1"/>
</dbReference>
<dbReference type="SUPFAM" id="SSF55486">
    <property type="entry name" value="Metalloproteases ('zincins'), catalytic domain"/>
    <property type="match status" value="1"/>
</dbReference>
<evidence type="ECO:0000313" key="7">
    <source>
        <dbReference type="EMBL" id="KAF8765243.1"/>
    </source>
</evidence>